<feature type="transmembrane region" description="Helical" evidence="9">
    <location>
        <begin position="59"/>
        <end position="78"/>
    </location>
</feature>
<dbReference type="EMBL" id="QXML01000014">
    <property type="protein sequence ID" value="RIW12375.1"/>
    <property type="molecule type" value="Genomic_DNA"/>
</dbReference>
<evidence type="ECO:0000256" key="2">
    <source>
        <dbReference type="ARBA" id="ARBA00001946"/>
    </source>
</evidence>
<evidence type="ECO:0000256" key="4">
    <source>
        <dbReference type="ARBA" id="ARBA00022723"/>
    </source>
</evidence>
<evidence type="ECO:0000256" key="8">
    <source>
        <dbReference type="ARBA" id="ARBA00023204"/>
    </source>
</evidence>
<dbReference type="AlphaFoldDB" id="A0A418PLX3"/>
<keyword evidence="4" id="KW-0479">Metal-binding</keyword>
<keyword evidence="9" id="KW-1133">Transmembrane helix</keyword>
<evidence type="ECO:0000313" key="12">
    <source>
        <dbReference type="Proteomes" id="UP000283522"/>
    </source>
</evidence>
<dbReference type="Gene3D" id="3.60.10.10">
    <property type="entry name" value="Endonuclease/exonuclease/phosphatase"/>
    <property type="match status" value="1"/>
</dbReference>
<keyword evidence="7" id="KW-0460">Magnesium</keyword>
<keyword evidence="8" id="KW-0234">DNA repair</keyword>
<gene>
    <name evidence="11" type="ORF">D0X99_19065</name>
</gene>
<evidence type="ECO:0000256" key="3">
    <source>
        <dbReference type="ARBA" id="ARBA00022722"/>
    </source>
</evidence>
<dbReference type="Pfam" id="PF03372">
    <property type="entry name" value="Exo_endo_phos"/>
    <property type="match status" value="1"/>
</dbReference>
<evidence type="ECO:0000313" key="11">
    <source>
        <dbReference type="EMBL" id="RIW12375.1"/>
    </source>
</evidence>
<dbReference type="GO" id="GO:0016787">
    <property type="term" value="F:hydrolase activity"/>
    <property type="evidence" value="ECO:0007669"/>
    <property type="project" value="UniProtKB-KW"/>
</dbReference>
<keyword evidence="12" id="KW-1185">Reference proteome</keyword>
<evidence type="ECO:0000259" key="10">
    <source>
        <dbReference type="Pfam" id="PF03372"/>
    </source>
</evidence>
<dbReference type="Proteomes" id="UP000283522">
    <property type="component" value="Unassembled WGS sequence"/>
</dbReference>
<feature type="transmembrane region" description="Helical" evidence="9">
    <location>
        <begin position="31"/>
        <end position="52"/>
    </location>
</feature>
<comment type="cofactor">
    <cofactor evidence="1">
        <name>Mn(2+)</name>
        <dbReference type="ChEBI" id="CHEBI:29035"/>
    </cofactor>
</comment>
<comment type="cofactor">
    <cofactor evidence="2">
        <name>Mg(2+)</name>
        <dbReference type="ChEBI" id="CHEBI:18420"/>
    </cofactor>
</comment>
<evidence type="ECO:0000256" key="1">
    <source>
        <dbReference type="ARBA" id="ARBA00001936"/>
    </source>
</evidence>
<name>A0A418PLX3_9BACT</name>
<dbReference type="SUPFAM" id="SSF56219">
    <property type="entry name" value="DNase I-like"/>
    <property type="match status" value="1"/>
</dbReference>
<dbReference type="OrthoDB" id="635146at2"/>
<organism evidence="11 12">
    <name type="scientific">Algoriphagus lacus</name>
    <dbReference type="NCBI Taxonomy" id="2056311"/>
    <lineage>
        <taxon>Bacteria</taxon>
        <taxon>Pseudomonadati</taxon>
        <taxon>Bacteroidota</taxon>
        <taxon>Cytophagia</taxon>
        <taxon>Cytophagales</taxon>
        <taxon>Cyclobacteriaceae</taxon>
        <taxon>Algoriphagus</taxon>
    </lineage>
</organism>
<dbReference type="InterPro" id="IPR051547">
    <property type="entry name" value="TDP2-like"/>
</dbReference>
<dbReference type="GO" id="GO:0006281">
    <property type="term" value="P:DNA repair"/>
    <property type="evidence" value="ECO:0007669"/>
    <property type="project" value="UniProtKB-KW"/>
</dbReference>
<dbReference type="PANTHER" id="PTHR15822:SF4">
    <property type="entry name" value="TYROSYL-DNA PHOSPHODIESTERASE 2"/>
    <property type="match status" value="1"/>
</dbReference>
<keyword evidence="3" id="KW-0540">Nuclease</keyword>
<keyword evidence="11" id="KW-0255">Endonuclease</keyword>
<keyword evidence="5" id="KW-0227">DNA damage</keyword>
<evidence type="ECO:0000256" key="5">
    <source>
        <dbReference type="ARBA" id="ARBA00022763"/>
    </source>
</evidence>
<dbReference type="GO" id="GO:0004519">
    <property type="term" value="F:endonuclease activity"/>
    <property type="evidence" value="ECO:0007669"/>
    <property type="project" value="UniProtKB-KW"/>
</dbReference>
<dbReference type="RefSeq" id="WP_119479466.1">
    <property type="nucleotide sequence ID" value="NZ_QXML01000014.1"/>
</dbReference>
<evidence type="ECO:0000256" key="7">
    <source>
        <dbReference type="ARBA" id="ARBA00022842"/>
    </source>
</evidence>
<proteinExistence type="predicted"/>
<accession>A0A418PLX3</accession>
<dbReference type="PANTHER" id="PTHR15822">
    <property type="entry name" value="TRAF AND TNF RECEPTOR-ASSOCIATED PROTEIN"/>
    <property type="match status" value="1"/>
</dbReference>
<dbReference type="InterPro" id="IPR005135">
    <property type="entry name" value="Endo/exonuclease/phosphatase"/>
</dbReference>
<comment type="caution">
    <text evidence="11">The sequence shown here is derived from an EMBL/GenBank/DDBJ whole genome shotgun (WGS) entry which is preliminary data.</text>
</comment>
<dbReference type="CDD" id="cd09084">
    <property type="entry name" value="EEP-2"/>
    <property type="match status" value="1"/>
</dbReference>
<keyword evidence="9" id="KW-0812">Transmembrane</keyword>
<evidence type="ECO:0000256" key="6">
    <source>
        <dbReference type="ARBA" id="ARBA00022801"/>
    </source>
</evidence>
<reference evidence="11 12" key="1">
    <citation type="submission" date="2018-09" db="EMBL/GenBank/DDBJ databases">
        <authorList>
            <person name="Wang X."/>
            <person name="Du Z."/>
        </authorList>
    </citation>
    <scope>NUCLEOTIDE SEQUENCE [LARGE SCALE GENOMIC DNA]</scope>
    <source>
        <strain evidence="11 12">N3</strain>
    </source>
</reference>
<evidence type="ECO:0000256" key="9">
    <source>
        <dbReference type="SAM" id="Phobius"/>
    </source>
</evidence>
<keyword evidence="9" id="KW-0472">Membrane</keyword>
<dbReference type="InterPro" id="IPR036691">
    <property type="entry name" value="Endo/exonu/phosph_ase_sf"/>
</dbReference>
<keyword evidence="6" id="KW-0378">Hydrolase</keyword>
<feature type="domain" description="Endonuclease/exonuclease/phosphatase" evidence="10">
    <location>
        <begin position="91"/>
        <end position="333"/>
    </location>
</feature>
<dbReference type="GO" id="GO:0046872">
    <property type="term" value="F:metal ion binding"/>
    <property type="evidence" value="ECO:0007669"/>
    <property type="project" value="UniProtKB-KW"/>
</dbReference>
<protein>
    <submittedName>
        <fullName evidence="11">Endonuclease</fullName>
    </submittedName>
</protein>
<sequence>MKFITGLVFLVSLILFSSVFISPEIFPYAGLLPFFIPLAVLANVFLLAMLILAWRKLAFFPLIALILGYKFLLITFQFRSTNEEAPGLRVLTYNAHGFFYRKEKTDELDPNVFPWLADHPADIKVFQEFYQDYTSASRNAIKLLSKDGEYEFAYHIVDGNEKKRFMGMAIFSRYPIVNQGVVFENERNNGAMFADIQVSGDTIRVYNTHLQSMAIQAESLDNYEEAKQVYRQTLGKLHRGSLARSKQLNLLYEHLSNSPHPVILMGDLNEIPYSYAYFKLSEKLDNAFEKAGRGFEFTYNRVLFFLRIDHIFADPSLKPVYFKTHREVDYSDHYPVTATFTWEGFEPENIQ</sequence>